<dbReference type="InParanoid" id="A0A1X2HHV1"/>
<comment type="caution">
    <text evidence="1">The sequence shown here is derived from an EMBL/GenBank/DDBJ whole genome shotgun (WGS) entry which is preliminary data.</text>
</comment>
<accession>A0A1X2HHV1</accession>
<sequence>MNIKARAFNIMTRTRDACEAWERHQAKGNAYFSSLSNLVAQQVATTASGSVVRSYTSASRLDYKQSAAISEIVALLEQLKDDLVEVMNVFMDLERDAKQLVDKALRDAKPREERVIPPLSNESLIAVAAVTPERAHKYTLAFCHNYHQEIDYKMVLLDTLPQGLNSVEDINALAFRWERQPHLEPEIKDDLYELIRLYKNIKQSVEANDDFVA</sequence>
<organism evidence="1 2">
    <name type="scientific">Syncephalastrum racemosum</name>
    <name type="common">Filamentous fungus</name>
    <dbReference type="NCBI Taxonomy" id="13706"/>
    <lineage>
        <taxon>Eukaryota</taxon>
        <taxon>Fungi</taxon>
        <taxon>Fungi incertae sedis</taxon>
        <taxon>Mucoromycota</taxon>
        <taxon>Mucoromycotina</taxon>
        <taxon>Mucoromycetes</taxon>
        <taxon>Mucorales</taxon>
        <taxon>Syncephalastraceae</taxon>
        <taxon>Syncephalastrum</taxon>
    </lineage>
</organism>
<dbReference type="Pfam" id="PF15011">
    <property type="entry name" value="CA109-like"/>
    <property type="match status" value="1"/>
</dbReference>
<gene>
    <name evidence="1" type="ORF">BCR43DRAFT_490749</name>
</gene>
<proteinExistence type="predicted"/>
<evidence type="ECO:0000313" key="1">
    <source>
        <dbReference type="EMBL" id="ORY98026.1"/>
    </source>
</evidence>
<dbReference type="OMA" id="NTWRRLQ"/>
<protein>
    <submittedName>
        <fullName evidence="1">Uncharacterized protein</fullName>
    </submittedName>
</protein>
<name>A0A1X2HHV1_SYNRA</name>
<dbReference type="InterPro" id="IPR029159">
    <property type="entry name" value="CA109-like"/>
</dbReference>
<dbReference type="EMBL" id="MCGN01000004">
    <property type="protein sequence ID" value="ORY98026.1"/>
    <property type="molecule type" value="Genomic_DNA"/>
</dbReference>
<keyword evidence="2" id="KW-1185">Reference proteome</keyword>
<evidence type="ECO:0000313" key="2">
    <source>
        <dbReference type="Proteomes" id="UP000242180"/>
    </source>
</evidence>
<dbReference type="OrthoDB" id="2265273at2759"/>
<dbReference type="Proteomes" id="UP000242180">
    <property type="component" value="Unassembled WGS sequence"/>
</dbReference>
<reference evidence="1 2" key="1">
    <citation type="submission" date="2016-07" db="EMBL/GenBank/DDBJ databases">
        <title>Pervasive Adenine N6-methylation of Active Genes in Fungi.</title>
        <authorList>
            <consortium name="DOE Joint Genome Institute"/>
            <person name="Mondo S.J."/>
            <person name="Dannebaum R.O."/>
            <person name="Kuo R.C."/>
            <person name="Labutti K."/>
            <person name="Haridas S."/>
            <person name="Kuo A."/>
            <person name="Salamov A."/>
            <person name="Ahrendt S.R."/>
            <person name="Lipzen A."/>
            <person name="Sullivan W."/>
            <person name="Andreopoulos W.B."/>
            <person name="Clum A."/>
            <person name="Lindquist E."/>
            <person name="Daum C."/>
            <person name="Ramamoorthy G.K."/>
            <person name="Gryganskyi A."/>
            <person name="Culley D."/>
            <person name="Magnuson J.K."/>
            <person name="James T.Y."/>
            <person name="O'Malley M.A."/>
            <person name="Stajich J.E."/>
            <person name="Spatafora J.W."/>
            <person name="Visel A."/>
            <person name="Grigoriev I.V."/>
        </authorList>
    </citation>
    <scope>NUCLEOTIDE SEQUENCE [LARGE SCALE GENOMIC DNA]</scope>
    <source>
        <strain evidence="1 2">NRRL 2496</strain>
    </source>
</reference>
<dbReference type="AlphaFoldDB" id="A0A1X2HHV1"/>